<proteinExistence type="predicted"/>
<dbReference type="Proteomes" id="UP000295788">
    <property type="component" value="Unassembled WGS sequence"/>
</dbReference>
<dbReference type="PANTHER" id="PTHR44846:SF1">
    <property type="entry name" value="MANNOSYL-D-GLYCERATE TRANSPORT_METABOLISM SYSTEM REPRESSOR MNGR-RELATED"/>
    <property type="match status" value="1"/>
</dbReference>
<dbReference type="PRINTS" id="PR00035">
    <property type="entry name" value="HTHGNTR"/>
</dbReference>
<dbReference type="SMART" id="SM00345">
    <property type="entry name" value="HTH_GNTR"/>
    <property type="match status" value="1"/>
</dbReference>
<dbReference type="PANTHER" id="PTHR44846">
    <property type="entry name" value="MANNOSYL-D-GLYCERATE TRANSPORT/METABOLISM SYSTEM REPRESSOR MNGR-RELATED"/>
    <property type="match status" value="1"/>
</dbReference>
<dbReference type="InterPro" id="IPR036390">
    <property type="entry name" value="WH_DNA-bd_sf"/>
</dbReference>
<sequence length="242" mass="27651">MIDKNSPLPIYYQLEEIIKEMIEKKELKAGDLIPSEREFSEKYEISRMTVRQAINSLVNDGYLIRKQGKGTYVARQKIEQTLKGLTSFSEDMKTRGMEPSTKLIDFKIIPSSHGIASKLAIEEGTLIFEVKRVRLADGIPMAYEVSYLPVDLVKGLSKEIVNGSLYEYIENTLKMKIGHGTQILEASIARKTESEILDIHEGAPVLLIQRYSYLEDGKPLEVVKSIYRADRYKFIIDMPRVK</sequence>
<dbReference type="EMBL" id="SMAB01000005">
    <property type="protein sequence ID" value="TCS83266.1"/>
    <property type="molecule type" value="Genomic_DNA"/>
</dbReference>
<dbReference type="InterPro" id="IPR000524">
    <property type="entry name" value="Tscrpt_reg_HTH_GntR"/>
</dbReference>
<dbReference type="InterPro" id="IPR036388">
    <property type="entry name" value="WH-like_DNA-bd_sf"/>
</dbReference>
<dbReference type="InterPro" id="IPR011663">
    <property type="entry name" value="UTRA"/>
</dbReference>
<dbReference type="Gene3D" id="3.40.1410.10">
    <property type="entry name" value="Chorismate lyase-like"/>
    <property type="match status" value="1"/>
</dbReference>
<keyword evidence="6" id="KW-1185">Reference proteome</keyword>
<dbReference type="InterPro" id="IPR028978">
    <property type="entry name" value="Chorismate_lyase_/UTRA_dom_sf"/>
</dbReference>
<feature type="domain" description="HTH gntR-type" evidence="4">
    <location>
        <begin position="8"/>
        <end position="76"/>
    </location>
</feature>
<dbReference type="PROSITE" id="PS50949">
    <property type="entry name" value="HTH_GNTR"/>
    <property type="match status" value="1"/>
</dbReference>
<accession>A0A4R3KI89</accession>
<organism evidence="5 6">
    <name type="scientific">Tepidibacillus fermentans</name>
    <dbReference type="NCBI Taxonomy" id="1281767"/>
    <lineage>
        <taxon>Bacteria</taxon>
        <taxon>Bacillati</taxon>
        <taxon>Bacillota</taxon>
        <taxon>Bacilli</taxon>
        <taxon>Bacillales</taxon>
        <taxon>Bacillaceae</taxon>
        <taxon>Tepidibacillus</taxon>
    </lineage>
</organism>
<dbReference type="SMART" id="SM00866">
    <property type="entry name" value="UTRA"/>
    <property type="match status" value="1"/>
</dbReference>
<dbReference type="GO" id="GO:0045892">
    <property type="term" value="P:negative regulation of DNA-templated transcription"/>
    <property type="evidence" value="ECO:0007669"/>
    <property type="project" value="TreeGrafter"/>
</dbReference>
<evidence type="ECO:0000313" key="6">
    <source>
        <dbReference type="Proteomes" id="UP000295788"/>
    </source>
</evidence>
<comment type="caution">
    <text evidence="5">The sequence shown here is derived from an EMBL/GenBank/DDBJ whole genome shotgun (WGS) entry which is preliminary data.</text>
</comment>
<dbReference type="Pfam" id="PF00392">
    <property type="entry name" value="GntR"/>
    <property type="match status" value="1"/>
</dbReference>
<keyword evidence="3" id="KW-0804">Transcription</keyword>
<dbReference type="Gene3D" id="1.10.10.10">
    <property type="entry name" value="Winged helix-like DNA-binding domain superfamily/Winged helix DNA-binding domain"/>
    <property type="match status" value="1"/>
</dbReference>
<dbReference type="SUPFAM" id="SSF64288">
    <property type="entry name" value="Chorismate lyase-like"/>
    <property type="match status" value="1"/>
</dbReference>
<evidence type="ECO:0000256" key="3">
    <source>
        <dbReference type="ARBA" id="ARBA00023163"/>
    </source>
</evidence>
<dbReference type="FunFam" id="1.10.10.10:FF:000079">
    <property type="entry name" value="GntR family transcriptional regulator"/>
    <property type="match status" value="1"/>
</dbReference>
<evidence type="ECO:0000256" key="2">
    <source>
        <dbReference type="ARBA" id="ARBA00023125"/>
    </source>
</evidence>
<dbReference type="CDD" id="cd07377">
    <property type="entry name" value="WHTH_GntR"/>
    <property type="match status" value="1"/>
</dbReference>
<protein>
    <submittedName>
        <fullName evidence="5">GntR family transcriptional regulator</fullName>
    </submittedName>
</protein>
<dbReference type="GO" id="GO:0003677">
    <property type="term" value="F:DNA binding"/>
    <property type="evidence" value="ECO:0007669"/>
    <property type="project" value="UniProtKB-KW"/>
</dbReference>
<dbReference type="OrthoDB" id="9815017at2"/>
<keyword evidence="2" id="KW-0238">DNA-binding</keyword>
<evidence type="ECO:0000256" key="1">
    <source>
        <dbReference type="ARBA" id="ARBA00023015"/>
    </source>
</evidence>
<reference evidence="5 6" key="1">
    <citation type="submission" date="2019-03" db="EMBL/GenBank/DDBJ databases">
        <title>Genomic Encyclopedia of Type Strains, Phase IV (KMG-IV): sequencing the most valuable type-strain genomes for metagenomic binning, comparative biology and taxonomic classification.</title>
        <authorList>
            <person name="Goeker M."/>
        </authorList>
    </citation>
    <scope>NUCLEOTIDE SEQUENCE [LARGE SCALE GENOMIC DNA]</scope>
    <source>
        <strain evidence="5 6">DSM 23802</strain>
    </source>
</reference>
<dbReference type="AlphaFoldDB" id="A0A4R3KI89"/>
<name>A0A4R3KI89_9BACI</name>
<evidence type="ECO:0000313" key="5">
    <source>
        <dbReference type="EMBL" id="TCS83266.1"/>
    </source>
</evidence>
<dbReference type="SUPFAM" id="SSF46785">
    <property type="entry name" value="Winged helix' DNA-binding domain"/>
    <property type="match status" value="1"/>
</dbReference>
<dbReference type="Pfam" id="PF07702">
    <property type="entry name" value="UTRA"/>
    <property type="match status" value="1"/>
</dbReference>
<gene>
    <name evidence="5" type="ORF">EDD72_1054</name>
</gene>
<dbReference type="RefSeq" id="WP_132767641.1">
    <property type="nucleotide sequence ID" value="NZ_SMAB01000005.1"/>
</dbReference>
<dbReference type="InterPro" id="IPR050679">
    <property type="entry name" value="Bact_HTH_transcr_reg"/>
</dbReference>
<evidence type="ECO:0000259" key="4">
    <source>
        <dbReference type="PROSITE" id="PS50949"/>
    </source>
</evidence>
<dbReference type="GO" id="GO:0003700">
    <property type="term" value="F:DNA-binding transcription factor activity"/>
    <property type="evidence" value="ECO:0007669"/>
    <property type="project" value="InterPro"/>
</dbReference>
<keyword evidence="1" id="KW-0805">Transcription regulation</keyword>